<dbReference type="EMBL" id="AMQN01019983">
    <property type="status" value="NOT_ANNOTATED_CDS"/>
    <property type="molecule type" value="Genomic_DNA"/>
</dbReference>
<dbReference type="EnsemblMetazoa" id="CapteT211814">
    <property type="protein sequence ID" value="CapteP211814"/>
    <property type="gene ID" value="CapteG211814"/>
</dbReference>
<feature type="region of interest" description="Disordered" evidence="1">
    <location>
        <begin position="129"/>
        <end position="166"/>
    </location>
</feature>
<accession>R7V5V1</accession>
<reference evidence="2 4" key="2">
    <citation type="journal article" date="2013" name="Nature">
        <title>Insights into bilaterian evolution from three spiralian genomes.</title>
        <authorList>
            <person name="Simakov O."/>
            <person name="Marletaz F."/>
            <person name="Cho S.J."/>
            <person name="Edsinger-Gonzales E."/>
            <person name="Havlak P."/>
            <person name="Hellsten U."/>
            <person name="Kuo D.H."/>
            <person name="Larsson T."/>
            <person name="Lv J."/>
            <person name="Arendt D."/>
            <person name="Savage R."/>
            <person name="Osoegawa K."/>
            <person name="de Jong P."/>
            <person name="Grimwood J."/>
            <person name="Chapman J.A."/>
            <person name="Shapiro H."/>
            <person name="Aerts A."/>
            <person name="Otillar R.P."/>
            <person name="Terry A.Y."/>
            <person name="Boore J.L."/>
            <person name="Grigoriev I.V."/>
            <person name="Lindberg D.R."/>
            <person name="Seaver E.C."/>
            <person name="Weisblat D.A."/>
            <person name="Putnam N.H."/>
            <person name="Rokhsar D.S."/>
        </authorList>
    </citation>
    <scope>NUCLEOTIDE SEQUENCE</scope>
    <source>
        <strain evidence="2 4">I ESC-2004</strain>
    </source>
</reference>
<protein>
    <submittedName>
        <fullName evidence="2 3">Uncharacterized protein</fullName>
    </submittedName>
</protein>
<name>R7V5V1_CAPTE</name>
<reference evidence="4" key="1">
    <citation type="submission" date="2012-12" db="EMBL/GenBank/DDBJ databases">
        <authorList>
            <person name="Hellsten U."/>
            <person name="Grimwood J."/>
            <person name="Chapman J.A."/>
            <person name="Shapiro H."/>
            <person name="Aerts A."/>
            <person name="Otillar R.P."/>
            <person name="Terry A.Y."/>
            <person name="Boore J.L."/>
            <person name="Simakov O."/>
            <person name="Marletaz F."/>
            <person name="Cho S.-J."/>
            <person name="Edsinger-Gonzales E."/>
            <person name="Havlak P."/>
            <person name="Kuo D.-H."/>
            <person name="Larsson T."/>
            <person name="Lv J."/>
            <person name="Arendt D."/>
            <person name="Savage R."/>
            <person name="Osoegawa K."/>
            <person name="de Jong P."/>
            <person name="Lindberg D.R."/>
            <person name="Seaver E.C."/>
            <person name="Weisblat D.A."/>
            <person name="Putnam N.H."/>
            <person name="Grigoriev I.V."/>
            <person name="Rokhsar D.S."/>
        </authorList>
    </citation>
    <scope>NUCLEOTIDE SEQUENCE</scope>
    <source>
        <strain evidence="4">I ESC-2004</strain>
    </source>
</reference>
<keyword evidence="4" id="KW-1185">Reference proteome</keyword>
<dbReference type="HOGENOM" id="CLU_1483337_0_0_1"/>
<evidence type="ECO:0000313" key="2">
    <source>
        <dbReference type="EMBL" id="ELU11696.1"/>
    </source>
</evidence>
<evidence type="ECO:0000256" key="1">
    <source>
        <dbReference type="SAM" id="MobiDB-lite"/>
    </source>
</evidence>
<sequence length="182" mass="20428">MTNFDGVEFSNVNVTIKMLYEKSKQNMLRLYLRSTKKEEKQDPDEDGITREAAAAPTWCHRPSPQPGVCGMATDSDINEAFPNYIVDTIIDDINHITRAVAVPPQSSSDDESLPNVSNICSGTPTVEFHRTGSESNADRKAATNFERPRTVPDHNRRAKESNERQQTLSYRGSILMLQTLKI</sequence>
<dbReference type="AlphaFoldDB" id="R7V5V1"/>
<evidence type="ECO:0000313" key="4">
    <source>
        <dbReference type="Proteomes" id="UP000014760"/>
    </source>
</evidence>
<reference evidence="3" key="3">
    <citation type="submission" date="2015-06" db="UniProtKB">
        <authorList>
            <consortium name="EnsemblMetazoa"/>
        </authorList>
    </citation>
    <scope>IDENTIFICATION</scope>
</reference>
<feature type="compositionally biased region" description="Basic and acidic residues" evidence="1">
    <location>
        <begin position="129"/>
        <end position="163"/>
    </location>
</feature>
<gene>
    <name evidence="2" type="ORF">CAPTEDRAFT_211814</name>
</gene>
<dbReference type="Proteomes" id="UP000014760">
    <property type="component" value="Unassembled WGS sequence"/>
</dbReference>
<evidence type="ECO:0000313" key="3">
    <source>
        <dbReference type="EnsemblMetazoa" id="CapteP211814"/>
    </source>
</evidence>
<dbReference type="EMBL" id="KB296507">
    <property type="protein sequence ID" value="ELU11696.1"/>
    <property type="molecule type" value="Genomic_DNA"/>
</dbReference>
<organism evidence="2">
    <name type="scientific">Capitella teleta</name>
    <name type="common">Polychaete worm</name>
    <dbReference type="NCBI Taxonomy" id="283909"/>
    <lineage>
        <taxon>Eukaryota</taxon>
        <taxon>Metazoa</taxon>
        <taxon>Spiralia</taxon>
        <taxon>Lophotrochozoa</taxon>
        <taxon>Annelida</taxon>
        <taxon>Polychaeta</taxon>
        <taxon>Sedentaria</taxon>
        <taxon>Scolecida</taxon>
        <taxon>Capitellidae</taxon>
        <taxon>Capitella</taxon>
    </lineage>
</organism>
<proteinExistence type="predicted"/>